<feature type="compositionally biased region" description="Basic and acidic residues" evidence="1">
    <location>
        <begin position="64"/>
        <end position="73"/>
    </location>
</feature>
<accession>A0AAD6WDK5</accession>
<keyword evidence="3" id="KW-1185">Reference proteome</keyword>
<feature type="region of interest" description="Disordered" evidence="1">
    <location>
        <begin position="52"/>
        <end position="73"/>
    </location>
</feature>
<proteinExistence type="predicted"/>
<gene>
    <name evidence="2" type="ORF">NC653_005842</name>
</gene>
<evidence type="ECO:0000313" key="2">
    <source>
        <dbReference type="EMBL" id="KAJ7006609.1"/>
    </source>
</evidence>
<name>A0AAD6WDK5_9ROSI</name>
<evidence type="ECO:0000313" key="3">
    <source>
        <dbReference type="Proteomes" id="UP001164929"/>
    </source>
</evidence>
<reference evidence="2" key="1">
    <citation type="journal article" date="2023" name="Mol. Ecol. Resour.">
        <title>Chromosome-level genome assembly of a triploid poplar Populus alba 'Berolinensis'.</title>
        <authorList>
            <person name="Chen S."/>
            <person name="Yu Y."/>
            <person name="Wang X."/>
            <person name="Wang S."/>
            <person name="Zhang T."/>
            <person name="Zhou Y."/>
            <person name="He R."/>
            <person name="Meng N."/>
            <person name="Wang Y."/>
            <person name="Liu W."/>
            <person name="Liu Z."/>
            <person name="Liu J."/>
            <person name="Guo Q."/>
            <person name="Huang H."/>
            <person name="Sederoff R.R."/>
            <person name="Wang G."/>
            <person name="Qu G."/>
            <person name="Chen S."/>
        </authorList>
    </citation>
    <scope>NUCLEOTIDE SEQUENCE</scope>
    <source>
        <strain evidence="2">SC-2020</strain>
    </source>
</reference>
<evidence type="ECO:0000256" key="1">
    <source>
        <dbReference type="SAM" id="MobiDB-lite"/>
    </source>
</evidence>
<dbReference type="Proteomes" id="UP001164929">
    <property type="component" value="Chromosome 2"/>
</dbReference>
<comment type="caution">
    <text evidence="2">The sequence shown here is derived from an EMBL/GenBank/DDBJ whole genome shotgun (WGS) entry which is preliminary data.</text>
</comment>
<sequence>MHASLTENYVEFLWSIRSDFVEWSKHDKNRQNYFHAGSLSVGGKDQGYNRVFPKDLQSSSLPNDGRKDTLDPPQRLKKEYFYQKGW</sequence>
<dbReference type="AlphaFoldDB" id="A0AAD6WDK5"/>
<organism evidence="2 3">
    <name type="scientific">Populus alba x Populus x berolinensis</name>
    <dbReference type="NCBI Taxonomy" id="444605"/>
    <lineage>
        <taxon>Eukaryota</taxon>
        <taxon>Viridiplantae</taxon>
        <taxon>Streptophyta</taxon>
        <taxon>Embryophyta</taxon>
        <taxon>Tracheophyta</taxon>
        <taxon>Spermatophyta</taxon>
        <taxon>Magnoliopsida</taxon>
        <taxon>eudicotyledons</taxon>
        <taxon>Gunneridae</taxon>
        <taxon>Pentapetalae</taxon>
        <taxon>rosids</taxon>
        <taxon>fabids</taxon>
        <taxon>Malpighiales</taxon>
        <taxon>Salicaceae</taxon>
        <taxon>Saliceae</taxon>
        <taxon>Populus</taxon>
    </lineage>
</organism>
<dbReference type="EMBL" id="JAQIZT010000002">
    <property type="protein sequence ID" value="KAJ7006609.1"/>
    <property type="molecule type" value="Genomic_DNA"/>
</dbReference>
<protein>
    <submittedName>
        <fullName evidence="2">Uncharacterized protein</fullName>
    </submittedName>
</protein>